<evidence type="ECO:0000256" key="12">
    <source>
        <dbReference type="ARBA" id="ARBA00035727"/>
    </source>
</evidence>
<gene>
    <name evidence="16" type="ordered locus">BCI_0030</name>
</gene>
<keyword evidence="8 15" id="KW-0472">Membrane</keyword>
<evidence type="ECO:0000256" key="5">
    <source>
        <dbReference type="ARBA" id="ARBA00022692"/>
    </source>
</evidence>
<evidence type="ECO:0000256" key="10">
    <source>
        <dbReference type="ARBA" id="ARBA00035657"/>
    </source>
</evidence>
<dbReference type="KEGG" id="bci:BCI_0030"/>
<evidence type="ECO:0000256" key="11">
    <source>
        <dbReference type="ARBA" id="ARBA00035703"/>
    </source>
</evidence>
<evidence type="ECO:0000256" key="9">
    <source>
        <dbReference type="ARBA" id="ARBA00023306"/>
    </source>
</evidence>
<keyword evidence="17" id="KW-1185">Reference proteome</keyword>
<dbReference type="HOGENOM" id="CLU_135606_1_0_6"/>
<evidence type="ECO:0000256" key="1">
    <source>
        <dbReference type="ARBA" id="ARBA00004377"/>
    </source>
</evidence>
<organism evidence="16 17">
    <name type="scientific">Baumannia cicadellinicola subsp. Homalodisca coagulata</name>
    <dbReference type="NCBI Taxonomy" id="374463"/>
    <lineage>
        <taxon>Bacteria</taxon>
        <taxon>Pseudomonadati</taxon>
        <taxon>Pseudomonadota</taxon>
        <taxon>Gammaproteobacteria</taxon>
        <taxon>Candidatus Palibaumannia</taxon>
    </lineage>
</organism>
<dbReference type="AlphaFoldDB" id="Q1LU55"/>
<keyword evidence="6" id="KW-0133">Cell shape</keyword>
<evidence type="ECO:0000256" key="6">
    <source>
        <dbReference type="ARBA" id="ARBA00022960"/>
    </source>
</evidence>
<dbReference type="PIRSF" id="PIRSF006318">
    <property type="entry name" value="YhcB"/>
    <property type="match status" value="1"/>
</dbReference>
<evidence type="ECO:0000256" key="8">
    <source>
        <dbReference type="ARBA" id="ARBA00023136"/>
    </source>
</evidence>
<dbReference type="InterPro" id="IPR009386">
    <property type="entry name" value="ZapG-like"/>
</dbReference>
<name>Q1LU55_BAUCH</name>
<evidence type="ECO:0000313" key="16">
    <source>
        <dbReference type="EMBL" id="ABF14070.1"/>
    </source>
</evidence>
<dbReference type="OrthoDB" id="6401511at2"/>
<keyword evidence="7 15" id="KW-1133">Transmembrane helix</keyword>
<keyword evidence="4" id="KW-0132">Cell division</keyword>
<dbReference type="Proteomes" id="UP000002427">
    <property type="component" value="Chromosome"/>
</dbReference>
<dbReference type="PANTHER" id="PTHR39579">
    <property type="entry name" value="INNER MEMBRANE PROTEIN YHCB"/>
    <property type="match status" value="1"/>
</dbReference>
<keyword evidence="9" id="KW-0131">Cell cycle</keyword>
<keyword evidence="3" id="KW-0997">Cell inner membrane</keyword>
<comment type="subcellular location">
    <subcellularLocation>
        <location evidence="1">Cell inner membrane</location>
        <topology evidence="1">Single-pass membrane protein</topology>
    </subcellularLocation>
</comment>
<feature type="region of interest" description="Disordered" evidence="14">
    <location>
        <begin position="111"/>
        <end position="135"/>
    </location>
</feature>
<dbReference type="STRING" id="374463.BCI_0030"/>
<evidence type="ECO:0000256" key="7">
    <source>
        <dbReference type="ARBA" id="ARBA00022989"/>
    </source>
</evidence>
<evidence type="ECO:0000256" key="4">
    <source>
        <dbReference type="ARBA" id="ARBA00022618"/>
    </source>
</evidence>
<keyword evidence="2" id="KW-1003">Cell membrane</keyword>
<dbReference type="PANTHER" id="PTHR39579:SF1">
    <property type="entry name" value="INNER MEMBRANE PROTEIN YHCB"/>
    <property type="match status" value="1"/>
</dbReference>
<dbReference type="RefSeq" id="WP_011520242.1">
    <property type="nucleotide sequence ID" value="NC_007984.1"/>
</dbReference>
<evidence type="ECO:0000256" key="3">
    <source>
        <dbReference type="ARBA" id="ARBA00022519"/>
    </source>
</evidence>
<feature type="compositionally biased region" description="Polar residues" evidence="14">
    <location>
        <begin position="120"/>
        <end position="135"/>
    </location>
</feature>
<feature type="coiled-coil region" evidence="13">
    <location>
        <begin position="28"/>
        <end position="58"/>
    </location>
</feature>
<dbReference type="Pfam" id="PF06295">
    <property type="entry name" value="ZapG-like"/>
    <property type="match status" value="1"/>
</dbReference>
<protein>
    <recommendedName>
        <fullName evidence="11">Z-ring associated protein G</fullName>
    </recommendedName>
    <alternativeName>
        <fullName evidence="12">Cell division protein ZapG</fullName>
    </alternativeName>
</protein>
<keyword evidence="5 15" id="KW-0812">Transmembrane</keyword>
<comment type="similarity">
    <text evidence="10">Belongs to the ZapG family.</text>
</comment>
<dbReference type="EMBL" id="CP000238">
    <property type="protein sequence ID" value="ABF14070.1"/>
    <property type="molecule type" value="Genomic_DNA"/>
</dbReference>
<dbReference type="GO" id="GO:0008360">
    <property type="term" value="P:regulation of cell shape"/>
    <property type="evidence" value="ECO:0007669"/>
    <property type="project" value="UniProtKB-KW"/>
</dbReference>
<evidence type="ECO:0000256" key="14">
    <source>
        <dbReference type="SAM" id="MobiDB-lite"/>
    </source>
</evidence>
<proteinExistence type="inferred from homology"/>
<evidence type="ECO:0000256" key="13">
    <source>
        <dbReference type="SAM" id="Coils"/>
    </source>
</evidence>
<accession>Q1LU55</accession>
<evidence type="ECO:0000256" key="2">
    <source>
        <dbReference type="ARBA" id="ARBA00022475"/>
    </source>
</evidence>
<dbReference type="GO" id="GO:0051301">
    <property type="term" value="P:cell division"/>
    <property type="evidence" value="ECO:0007669"/>
    <property type="project" value="UniProtKB-KW"/>
</dbReference>
<feature type="transmembrane region" description="Helical" evidence="15">
    <location>
        <begin position="6"/>
        <end position="24"/>
    </location>
</feature>
<dbReference type="GO" id="GO:0005886">
    <property type="term" value="C:plasma membrane"/>
    <property type="evidence" value="ECO:0007669"/>
    <property type="project" value="UniProtKB-SubCell"/>
</dbReference>
<reference evidence="16 17" key="1">
    <citation type="journal article" date="2006" name="PLoS Biol.">
        <title>Metabolic complementarity and genomics of the dual bacterial symbiosis of sharpshooters.</title>
        <authorList>
            <person name="Wu D."/>
            <person name="Daugherty S.C."/>
            <person name="Van Aken S.E."/>
            <person name="Pai G.H."/>
            <person name="Watkins K.L."/>
            <person name="Khouri H."/>
            <person name="Tallon L.J."/>
            <person name="Zaborsky J.M."/>
            <person name="Dunbar H.E."/>
            <person name="Tran P.L."/>
            <person name="Moran N.A."/>
            <person name="Eisen J.A."/>
        </authorList>
    </citation>
    <scope>NUCLEOTIDE SEQUENCE [LARGE SCALE GENOMIC DNA]</scope>
    <source>
        <strain evidence="16">Hc</strain>
    </source>
</reference>
<evidence type="ECO:0000256" key="15">
    <source>
        <dbReference type="SAM" id="Phobius"/>
    </source>
</evidence>
<keyword evidence="13" id="KW-0175">Coiled coil</keyword>
<sequence length="135" mass="15852">MIWKPTLISFLVGIMIGVVAMRFGNRKLRHQQNLQNELEKSKAEINQNNQELNSYFARSAELLNNMANSYQQLYQHIANSSHSLLSDDQRNKDNPFRYRLTEADNDQIPAEIQPWHKYSKTTNKLQQSSYAEHKK</sequence>
<evidence type="ECO:0000313" key="17">
    <source>
        <dbReference type="Proteomes" id="UP000002427"/>
    </source>
</evidence>